<dbReference type="Proteomes" id="UP000504623">
    <property type="component" value="Unplaced"/>
</dbReference>
<dbReference type="GO" id="GO:0008270">
    <property type="term" value="F:zinc ion binding"/>
    <property type="evidence" value="ECO:0007669"/>
    <property type="project" value="UniProtKB-KW"/>
</dbReference>
<dbReference type="Pfam" id="PF13923">
    <property type="entry name" value="zf-C3HC4_2"/>
    <property type="match status" value="1"/>
</dbReference>
<dbReference type="SUPFAM" id="SSF49599">
    <property type="entry name" value="TRAF domain-like"/>
    <property type="match status" value="1"/>
</dbReference>
<dbReference type="Pfam" id="PF02176">
    <property type="entry name" value="zf-TRAF"/>
    <property type="match status" value="1"/>
</dbReference>
<keyword evidence="2 4" id="KW-0863">Zinc-finger</keyword>
<reference evidence="8" key="1">
    <citation type="submission" date="2025-08" db="UniProtKB">
        <authorList>
            <consortium name="RefSeq"/>
        </authorList>
    </citation>
    <scope>IDENTIFICATION</scope>
    <source>
        <tissue evidence="8">Spleen</tissue>
    </source>
</reference>
<feature type="domain" description="TRAF-type" evidence="6">
    <location>
        <begin position="271"/>
        <end position="316"/>
    </location>
</feature>
<dbReference type="OrthoDB" id="9049620at2759"/>
<evidence type="ECO:0000256" key="3">
    <source>
        <dbReference type="ARBA" id="ARBA00022833"/>
    </source>
</evidence>
<proteinExistence type="predicted"/>
<evidence type="ECO:0000256" key="2">
    <source>
        <dbReference type="ARBA" id="ARBA00022771"/>
    </source>
</evidence>
<sequence>MAADFCFPGRALPPFQITLTCFLGEEERLSAPLASCGAESRAGPWAGVRRWLKIACGLARGHNVGARNPVPDTARCAYRPPARPAQPLSLLSLRRALLVESAHDAAAGTTGGGKGGSPPPQIKPIASLCPGVSEAAVPTEIMVLMKSSLSRYLEVGKQILGPTLTMTWLLQSGGYDLNLFASPPNCNLLCSVCHGVLKRPMRLPCGHVFCKKCILQWLTRQKTCPYCRKEVKRKRMAPVNKLQKTIGLLEVRCKNSEAGCLVICPLAHRKVHQDACPFELITCPNEGCSVRVPRGSLADHGQICQHSDQQRCPLGCGATLGLEERANHNCYRELREAWKRRQTERSQALLSHLLRRVRRVQRSTTSIRRQLAKLADFLEDDNSLLLGAPDREEASEAGPESSSGAGLNAFPQNPLRWCSYRPHQRWRGTHSANDAVAGDDAIAERREHGVRLRFFTRLLRRRL</sequence>
<organism evidence="7 8">
    <name type="scientific">Chrysochloris asiatica</name>
    <name type="common">Cape golden mole</name>
    <dbReference type="NCBI Taxonomy" id="185453"/>
    <lineage>
        <taxon>Eukaryota</taxon>
        <taxon>Metazoa</taxon>
        <taxon>Chordata</taxon>
        <taxon>Craniata</taxon>
        <taxon>Vertebrata</taxon>
        <taxon>Euteleostomi</taxon>
        <taxon>Mammalia</taxon>
        <taxon>Eutheria</taxon>
        <taxon>Afrotheria</taxon>
        <taxon>Chrysochloridae</taxon>
        <taxon>Chrysochlorinae</taxon>
        <taxon>Chrysochloris</taxon>
    </lineage>
</organism>
<name>A0A9B0U5R4_CHRAS</name>
<dbReference type="SUPFAM" id="SSF57850">
    <property type="entry name" value="RING/U-box"/>
    <property type="match status" value="1"/>
</dbReference>
<feature type="domain" description="RING-type" evidence="5">
    <location>
        <begin position="190"/>
        <end position="228"/>
    </location>
</feature>
<evidence type="ECO:0000256" key="4">
    <source>
        <dbReference type="PROSITE-ProRule" id="PRU00207"/>
    </source>
</evidence>
<dbReference type="PROSITE" id="PS50145">
    <property type="entry name" value="ZF_TRAF"/>
    <property type="match status" value="1"/>
</dbReference>
<evidence type="ECO:0000313" key="7">
    <source>
        <dbReference type="Proteomes" id="UP000504623"/>
    </source>
</evidence>
<dbReference type="PROSITE" id="PS00518">
    <property type="entry name" value="ZF_RING_1"/>
    <property type="match status" value="1"/>
</dbReference>
<dbReference type="InterPro" id="IPR017907">
    <property type="entry name" value="Znf_RING_CS"/>
</dbReference>
<keyword evidence="1 4" id="KW-0479">Metal-binding</keyword>
<dbReference type="Gene3D" id="3.30.40.10">
    <property type="entry name" value="Zinc/RING finger domain, C3HC4 (zinc finger)"/>
    <property type="match status" value="2"/>
</dbReference>
<dbReference type="GO" id="GO:0043122">
    <property type="term" value="P:regulation of canonical NF-kappaB signal transduction"/>
    <property type="evidence" value="ECO:0007669"/>
    <property type="project" value="TreeGrafter"/>
</dbReference>
<evidence type="ECO:0000313" key="8">
    <source>
        <dbReference type="RefSeq" id="XP_006874014.1"/>
    </source>
</evidence>
<dbReference type="SMART" id="SM00184">
    <property type="entry name" value="RING"/>
    <property type="match status" value="1"/>
</dbReference>
<dbReference type="GeneID" id="102840915"/>
<dbReference type="RefSeq" id="XP_006874014.1">
    <property type="nucleotide sequence ID" value="XM_006873952.1"/>
</dbReference>
<evidence type="ECO:0000259" key="5">
    <source>
        <dbReference type="PROSITE" id="PS50089"/>
    </source>
</evidence>
<protein>
    <submittedName>
        <fullName evidence="8">LOW QUALITY PROTEIN: RING finger protein 151</fullName>
    </submittedName>
</protein>
<dbReference type="PANTHER" id="PTHR10131">
    <property type="entry name" value="TNF RECEPTOR ASSOCIATED FACTOR"/>
    <property type="match status" value="1"/>
</dbReference>
<accession>A0A9B0U5R4</accession>
<evidence type="ECO:0000259" key="6">
    <source>
        <dbReference type="PROSITE" id="PS50145"/>
    </source>
</evidence>
<feature type="zinc finger region" description="TRAF-type" evidence="4">
    <location>
        <begin position="271"/>
        <end position="316"/>
    </location>
</feature>
<dbReference type="InterPro" id="IPR013083">
    <property type="entry name" value="Znf_RING/FYVE/PHD"/>
</dbReference>
<keyword evidence="3 4" id="KW-0862">Zinc</keyword>
<evidence type="ECO:0000256" key="1">
    <source>
        <dbReference type="ARBA" id="ARBA00022723"/>
    </source>
</evidence>
<dbReference type="PANTHER" id="PTHR10131:SF157">
    <property type="entry name" value="RECEPTOR-ASSOCIATED FACTOR, PUTATIVE-RELATED"/>
    <property type="match status" value="1"/>
</dbReference>
<dbReference type="CTD" id="146310"/>
<dbReference type="AlphaFoldDB" id="A0A9B0U5R4"/>
<dbReference type="InterPro" id="IPR001841">
    <property type="entry name" value="Znf_RING"/>
</dbReference>
<keyword evidence="7" id="KW-1185">Reference proteome</keyword>
<dbReference type="PROSITE" id="PS50089">
    <property type="entry name" value="ZF_RING_2"/>
    <property type="match status" value="1"/>
</dbReference>
<gene>
    <name evidence="8" type="primary">RNF151</name>
</gene>
<dbReference type="InterPro" id="IPR001293">
    <property type="entry name" value="Znf_TRAF"/>
</dbReference>